<protein>
    <submittedName>
        <fullName evidence="2">Uncharacterized protein</fullName>
    </submittedName>
</protein>
<dbReference type="GeneID" id="19239963"/>
<dbReference type="HOGENOM" id="CLU_1077798_0_0_1"/>
<keyword evidence="3" id="KW-1185">Reference proteome</keyword>
<evidence type="ECO:0000313" key="3">
    <source>
        <dbReference type="Proteomes" id="UP000019373"/>
    </source>
</evidence>
<reference evidence="3" key="1">
    <citation type="journal article" date="2014" name="BMC Genomics">
        <title>Genome characteristics reveal the impact of lichenization on lichen-forming fungus Endocarpon pusillum Hedwig (Verrucariales, Ascomycota).</title>
        <authorList>
            <person name="Wang Y.-Y."/>
            <person name="Liu B."/>
            <person name="Zhang X.-Y."/>
            <person name="Zhou Q.-M."/>
            <person name="Zhang T."/>
            <person name="Li H."/>
            <person name="Yu Y.-F."/>
            <person name="Zhang X.-L."/>
            <person name="Hao X.-Y."/>
            <person name="Wang M."/>
            <person name="Wang L."/>
            <person name="Wei J.-C."/>
        </authorList>
    </citation>
    <scope>NUCLEOTIDE SEQUENCE [LARGE SCALE GENOMIC DNA]</scope>
    <source>
        <strain evidence="3">Z07020 / HMAS-L-300199</strain>
    </source>
</reference>
<accession>U1G462</accession>
<dbReference type="Proteomes" id="UP000019373">
    <property type="component" value="Unassembled WGS sequence"/>
</dbReference>
<proteinExistence type="predicted"/>
<dbReference type="EMBL" id="KE721116">
    <property type="protein sequence ID" value="ERF72092.1"/>
    <property type="molecule type" value="Genomic_DNA"/>
</dbReference>
<evidence type="ECO:0000313" key="2">
    <source>
        <dbReference type="EMBL" id="ERF72092.1"/>
    </source>
</evidence>
<sequence>MPLFSTISSRAWASGYESKATYFSQYETCLYQGILPHKTLTGEALSFRELKEPRHAGVKTVAWLALINEQQTLLSSGVELARDLFLDQLALGGANRVLLDFASSDWTHNGSNFSDPISSEERAREEEETFQRPYDLNKARADPDSEKIGLDQAETSAWPLPSPLSSPERYTVSTIFYRTVSHLFHLEEQRRLGSAAFAGLGRLVSIIGLEQYPTGGSLYTILSSSPVLRPMNERLSSFVRTTIHLPMNDMSFNGWVIA</sequence>
<gene>
    <name evidence="2" type="ORF">EPUS_05010</name>
</gene>
<name>U1G462_ENDPU</name>
<feature type="region of interest" description="Disordered" evidence="1">
    <location>
        <begin position="112"/>
        <end position="131"/>
    </location>
</feature>
<evidence type="ECO:0000256" key="1">
    <source>
        <dbReference type="SAM" id="MobiDB-lite"/>
    </source>
</evidence>
<dbReference type="RefSeq" id="XP_007802319.1">
    <property type="nucleotide sequence ID" value="XM_007804128.1"/>
</dbReference>
<dbReference type="AlphaFoldDB" id="U1G462"/>
<organism evidence="2 3">
    <name type="scientific">Endocarpon pusillum (strain Z07020 / HMAS-L-300199)</name>
    <name type="common">Lichen-forming fungus</name>
    <dbReference type="NCBI Taxonomy" id="1263415"/>
    <lineage>
        <taxon>Eukaryota</taxon>
        <taxon>Fungi</taxon>
        <taxon>Dikarya</taxon>
        <taxon>Ascomycota</taxon>
        <taxon>Pezizomycotina</taxon>
        <taxon>Eurotiomycetes</taxon>
        <taxon>Chaetothyriomycetidae</taxon>
        <taxon>Verrucariales</taxon>
        <taxon>Verrucariaceae</taxon>
        <taxon>Endocarpon</taxon>
    </lineage>
</organism>